<dbReference type="SUPFAM" id="SSF81296">
    <property type="entry name" value="E set domains"/>
    <property type="match status" value="1"/>
</dbReference>
<name>A0A1X7UEZ6_AMPQE</name>
<evidence type="ECO:0000313" key="1">
    <source>
        <dbReference type="EnsemblMetazoa" id="Aqu2.1.26534_001"/>
    </source>
</evidence>
<organism evidence="1">
    <name type="scientific">Amphimedon queenslandica</name>
    <name type="common">Sponge</name>
    <dbReference type="NCBI Taxonomy" id="400682"/>
    <lineage>
        <taxon>Eukaryota</taxon>
        <taxon>Metazoa</taxon>
        <taxon>Porifera</taxon>
        <taxon>Demospongiae</taxon>
        <taxon>Heteroscleromorpha</taxon>
        <taxon>Haplosclerida</taxon>
        <taxon>Niphatidae</taxon>
        <taxon>Amphimedon</taxon>
    </lineage>
</organism>
<dbReference type="EnsemblMetazoa" id="Aqu2.1.26534_001">
    <property type="protein sequence ID" value="Aqu2.1.26534_001"/>
    <property type="gene ID" value="Aqu2.1.26534"/>
</dbReference>
<dbReference type="InterPro" id="IPR013783">
    <property type="entry name" value="Ig-like_fold"/>
</dbReference>
<protein>
    <submittedName>
        <fullName evidence="1">Uncharacterized protein</fullName>
    </submittedName>
</protein>
<proteinExistence type="predicted"/>
<sequence>MEIEAAGAKFERLCDELSVCVIGTSYANMGCVDLCVVVIKERFSGDVQACVEDTDSGVICRRVNTVYSNCSHGSYPVIFSHRFGSIFGRELIFVSGPSFELSDITKCLFGILVTDGVYLTETQCLCVVPPAHDTGLTI</sequence>
<dbReference type="InterPro" id="IPR014756">
    <property type="entry name" value="Ig_E-set"/>
</dbReference>
<reference evidence="1" key="1">
    <citation type="submission" date="2017-05" db="UniProtKB">
        <authorList>
            <consortium name="EnsemblMetazoa"/>
        </authorList>
    </citation>
    <scope>IDENTIFICATION</scope>
</reference>
<dbReference type="Gene3D" id="2.60.40.10">
    <property type="entry name" value="Immunoglobulins"/>
    <property type="match status" value="1"/>
</dbReference>
<dbReference type="AlphaFoldDB" id="A0A1X7UEZ6"/>
<accession>A0A1X7UEZ6</accession>
<dbReference type="InParanoid" id="A0A1X7UEZ6"/>